<protein>
    <submittedName>
        <fullName evidence="1">Mth938-like domain-containing protein</fullName>
    </submittedName>
</protein>
<dbReference type="SUPFAM" id="SSF64076">
    <property type="entry name" value="MTH938-like"/>
    <property type="match status" value="1"/>
</dbReference>
<evidence type="ECO:0000313" key="1">
    <source>
        <dbReference type="EMBL" id="MEN3749249.1"/>
    </source>
</evidence>
<dbReference type="Proteomes" id="UP001427805">
    <property type="component" value="Unassembled WGS sequence"/>
</dbReference>
<gene>
    <name evidence="1" type="ORF">TPR58_18895</name>
</gene>
<keyword evidence="2" id="KW-1185">Reference proteome</keyword>
<dbReference type="InterPro" id="IPR036748">
    <property type="entry name" value="MTH938-like_sf"/>
</dbReference>
<name>A0ABV0BCK4_9SPHN</name>
<dbReference type="RefSeq" id="WP_346248287.1">
    <property type="nucleotide sequence ID" value="NZ_JBDIZK010000012.1"/>
</dbReference>
<sequence>MEMLRSAVEGPVISGFSAGGFKVDGGVYHGLLISPLRADGWTPPPIEQLSEDDLVSVLALDPAPEFIVLGTGSALVHPPRPLVTALGARNIGLEIMDSRAAARAWGVLRAEKRWIIGALYPL</sequence>
<organism evidence="1 2">
    <name type="scientific">Sphingomonas rustica</name>
    <dbReference type="NCBI Taxonomy" id="3103142"/>
    <lineage>
        <taxon>Bacteria</taxon>
        <taxon>Pseudomonadati</taxon>
        <taxon>Pseudomonadota</taxon>
        <taxon>Alphaproteobacteria</taxon>
        <taxon>Sphingomonadales</taxon>
        <taxon>Sphingomonadaceae</taxon>
        <taxon>Sphingomonas</taxon>
    </lineage>
</organism>
<comment type="caution">
    <text evidence="1">The sequence shown here is derived from an EMBL/GenBank/DDBJ whole genome shotgun (WGS) entry which is preliminary data.</text>
</comment>
<proteinExistence type="predicted"/>
<dbReference type="PANTHER" id="PTHR21192">
    <property type="entry name" value="NUCLEAR PROTEIN E3-3"/>
    <property type="match status" value="1"/>
</dbReference>
<dbReference type="Pfam" id="PF04430">
    <property type="entry name" value="DUF498"/>
    <property type="match status" value="1"/>
</dbReference>
<accession>A0ABV0BCK4</accession>
<reference evidence="1 2" key="1">
    <citation type="submission" date="2024-05" db="EMBL/GenBank/DDBJ databases">
        <title>Sphingomonas sp. HF-S3 16S ribosomal RNA gene Genome sequencing and assembly.</title>
        <authorList>
            <person name="Lee H."/>
        </authorList>
    </citation>
    <scope>NUCLEOTIDE SEQUENCE [LARGE SCALE GENOMIC DNA]</scope>
    <source>
        <strain evidence="1 2">HF-S3</strain>
    </source>
</reference>
<dbReference type="EMBL" id="JBDIZK010000012">
    <property type="protein sequence ID" value="MEN3749249.1"/>
    <property type="molecule type" value="Genomic_DNA"/>
</dbReference>
<dbReference type="Gene3D" id="3.40.1230.10">
    <property type="entry name" value="MTH938-like"/>
    <property type="match status" value="1"/>
</dbReference>
<dbReference type="PANTHER" id="PTHR21192:SF2">
    <property type="entry name" value="NADH DEHYDROGENASE [UBIQUINONE] 1 ALPHA SUBCOMPLEX ASSEMBLY FACTOR 3"/>
    <property type="match status" value="1"/>
</dbReference>
<evidence type="ECO:0000313" key="2">
    <source>
        <dbReference type="Proteomes" id="UP001427805"/>
    </source>
</evidence>
<dbReference type="InterPro" id="IPR007523">
    <property type="entry name" value="NDUFAF3/AAMDC"/>
</dbReference>